<feature type="non-terminal residue" evidence="1">
    <location>
        <position position="1"/>
    </location>
</feature>
<organism evidence="1 2">
    <name type="scientific">Geodia barretti</name>
    <name type="common">Barrett's horny sponge</name>
    <dbReference type="NCBI Taxonomy" id="519541"/>
    <lineage>
        <taxon>Eukaryota</taxon>
        <taxon>Metazoa</taxon>
        <taxon>Porifera</taxon>
        <taxon>Demospongiae</taxon>
        <taxon>Heteroscleromorpha</taxon>
        <taxon>Tetractinellida</taxon>
        <taxon>Astrophorina</taxon>
        <taxon>Geodiidae</taxon>
        <taxon>Geodia</taxon>
    </lineage>
</organism>
<dbReference type="AlphaFoldDB" id="A0AA35WIQ3"/>
<accession>A0AA35WIQ3</accession>
<comment type="caution">
    <text evidence="1">The sequence shown here is derived from an EMBL/GenBank/DDBJ whole genome shotgun (WGS) entry which is preliminary data.</text>
</comment>
<keyword evidence="2" id="KW-1185">Reference proteome</keyword>
<dbReference type="EMBL" id="CASHTH010001984">
    <property type="protein sequence ID" value="CAI8022943.1"/>
    <property type="molecule type" value="Genomic_DNA"/>
</dbReference>
<dbReference type="NCBIfam" id="TIGR00278">
    <property type="entry name" value="membrane protein insertion efficiency factor YidD"/>
    <property type="match status" value="1"/>
</dbReference>
<dbReference type="Pfam" id="PF01809">
    <property type="entry name" value="YidD"/>
    <property type="match status" value="1"/>
</dbReference>
<dbReference type="SMART" id="SM01234">
    <property type="entry name" value="Haemolytic"/>
    <property type="match status" value="1"/>
</dbReference>
<evidence type="ECO:0000313" key="2">
    <source>
        <dbReference type="Proteomes" id="UP001174909"/>
    </source>
</evidence>
<reference evidence="1" key="1">
    <citation type="submission" date="2023-03" db="EMBL/GenBank/DDBJ databases">
        <authorList>
            <person name="Steffen K."/>
            <person name="Cardenas P."/>
        </authorList>
    </citation>
    <scope>NUCLEOTIDE SEQUENCE</scope>
</reference>
<evidence type="ECO:0000313" key="1">
    <source>
        <dbReference type="EMBL" id="CAI8022943.1"/>
    </source>
</evidence>
<gene>
    <name evidence="1" type="ORF">GBAR_LOCUS13439</name>
</gene>
<protein>
    <submittedName>
        <fullName evidence="1">Membrane protein insertion efficiency factor</fullName>
    </submittedName>
</protein>
<name>A0AA35WIQ3_GEOBA</name>
<proteinExistence type="predicted"/>
<dbReference type="Proteomes" id="UP001174909">
    <property type="component" value="Unassembled WGS sequence"/>
</dbReference>
<dbReference type="PANTHER" id="PTHR33383:SF1">
    <property type="entry name" value="MEMBRANE PROTEIN INSERTION EFFICIENCY FACTOR-RELATED"/>
    <property type="match status" value="1"/>
</dbReference>
<dbReference type="PANTHER" id="PTHR33383">
    <property type="entry name" value="MEMBRANE PROTEIN INSERTION EFFICIENCY FACTOR-RELATED"/>
    <property type="match status" value="1"/>
</dbReference>
<dbReference type="InterPro" id="IPR002696">
    <property type="entry name" value="Membr_insert_effic_factor_YidD"/>
</dbReference>
<sequence length="121" mass="13805">AADLTFILRANPIQISHQKQESIPFNPRESTPIRLFSTGIIRLYQKYISTQDLSVCNFLPSCSRFGMGAIQRYGFFRGIVLTADRLLRDNGIMLHTHYLFDEASGKYIDPVEAYSQEALTQ</sequence>